<feature type="compositionally biased region" description="Polar residues" evidence="7">
    <location>
        <begin position="12"/>
        <end position="23"/>
    </location>
</feature>
<feature type="compositionally biased region" description="Basic and acidic residues" evidence="7">
    <location>
        <begin position="438"/>
        <end position="448"/>
    </location>
</feature>
<feature type="compositionally biased region" description="Basic residues" evidence="7">
    <location>
        <begin position="449"/>
        <end position="459"/>
    </location>
</feature>
<keyword evidence="5" id="KW-0378">Hydrolase</keyword>
<evidence type="ECO:0000313" key="11">
    <source>
        <dbReference type="Proteomes" id="UP001165121"/>
    </source>
</evidence>
<dbReference type="EMBL" id="BSXT01000540">
    <property type="protein sequence ID" value="GMF29563.1"/>
    <property type="molecule type" value="Genomic_DNA"/>
</dbReference>
<evidence type="ECO:0000256" key="5">
    <source>
        <dbReference type="ARBA" id="ARBA00022801"/>
    </source>
</evidence>
<comment type="caution">
    <text evidence="10">The sequence shown here is derived from an EMBL/GenBank/DDBJ whole genome shotgun (WGS) entry which is preliminary data.</text>
</comment>
<feature type="region of interest" description="Disordered" evidence="7">
    <location>
        <begin position="253"/>
        <end position="327"/>
    </location>
</feature>
<organism evidence="10 11">
    <name type="scientific">Phytophthora fragariaefolia</name>
    <dbReference type="NCBI Taxonomy" id="1490495"/>
    <lineage>
        <taxon>Eukaryota</taxon>
        <taxon>Sar</taxon>
        <taxon>Stramenopiles</taxon>
        <taxon>Oomycota</taxon>
        <taxon>Peronosporomycetes</taxon>
        <taxon>Peronosporales</taxon>
        <taxon>Peronosporaceae</taxon>
        <taxon>Phytophthora</taxon>
    </lineage>
</organism>
<evidence type="ECO:0000313" key="10">
    <source>
        <dbReference type="EMBL" id="GMF29563.1"/>
    </source>
</evidence>
<dbReference type="InterPro" id="IPR041373">
    <property type="entry name" value="RT_RNaseH"/>
</dbReference>
<dbReference type="GO" id="GO:0016787">
    <property type="term" value="F:hydrolase activity"/>
    <property type="evidence" value="ECO:0007669"/>
    <property type="project" value="UniProtKB-KW"/>
</dbReference>
<evidence type="ECO:0000256" key="6">
    <source>
        <dbReference type="ARBA" id="ARBA00022918"/>
    </source>
</evidence>
<reference evidence="10" key="1">
    <citation type="submission" date="2023-04" db="EMBL/GenBank/DDBJ databases">
        <title>Phytophthora fragariaefolia NBRC 109709.</title>
        <authorList>
            <person name="Ichikawa N."/>
            <person name="Sato H."/>
            <person name="Tonouchi N."/>
        </authorList>
    </citation>
    <scope>NUCLEOTIDE SEQUENCE</scope>
    <source>
        <strain evidence="10">NBRC 109709</strain>
    </source>
</reference>
<feature type="compositionally biased region" description="Low complexity" evidence="7">
    <location>
        <begin position="269"/>
        <end position="285"/>
    </location>
</feature>
<feature type="compositionally biased region" description="Low complexity" evidence="7">
    <location>
        <begin position="371"/>
        <end position="384"/>
    </location>
</feature>
<dbReference type="Gene3D" id="3.30.70.270">
    <property type="match status" value="1"/>
</dbReference>
<name>A0A9W6UB35_9STRA</name>
<dbReference type="GO" id="GO:0003964">
    <property type="term" value="F:RNA-directed DNA polymerase activity"/>
    <property type="evidence" value="ECO:0007669"/>
    <property type="project" value="UniProtKB-KW"/>
</dbReference>
<dbReference type="OrthoDB" id="104239at2759"/>
<protein>
    <submittedName>
        <fullName evidence="10">Unnamed protein product</fullName>
    </submittedName>
</protein>
<proteinExistence type="predicted"/>
<evidence type="ECO:0000256" key="3">
    <source>
        <dbReference type="ARBA" id="ARBA00022722"/>
    </source>
</evidence>
<sequence>MEFERGAENLPVDSNMSTGSPNAAATHVAREDCSHLAGPEWEAFQRLATIIGEAVVTTMLHTLSQTEQHGVALGFIMKEQREVAARATVSAPSSPRVKSLKLHVNSYVESEDEPMLACQSRHCHHAYGRRLTDPTCFSTNEVFKEELRQAFGPLQNEFRSRAEFLDLQQGKHDVPAYAQRARYLVSNIMTALNNFVRLQSDASLDFDEFVDELIVLDLDDRFNMMLGRPWLARHDPVLDWAKCTIVRFRGSGATESDDPVGASHAPRGACDPPAEAARGAAASDLSARKVTTERVVREKCEPNQRTQTRSDLRGSRSVKRDAVVSTTVDTQVDQEGLVPEGSELGASAPVADAIGSNINGRSVIRRRGKRGASAPRADAASSADGCKRPAPEMLACSRAAGLHDEAVHNMAGIYCVGPKVGPAGDQKKDVSTAGPGQDKTRETGFRTRSERHKQAKLRKARSGTETLQAVSAGQPQQMETTVETLSVLTRTDTGLQYRKMALECPPTLASELTPLPAMSWKRFARDLHDRRFEQVCILSDVERMKGEAEELKQLVTEGSDALSAKSKKNSTTSRAGTHSSRALSTRSCASTRMRSTTSSKVVVKLAKCGNPSPRTPSGMVWGWRGTPQRLQNASTTFNRCVTHLLRSLCDFEPSYFDFMFVHSRAVNGKSDVEIPKEHLRKLFVLMCKHKLYANLKKCIIGTSEIPVIGCLLKPVERNYSMHDMVLLAMKYALAKFRVYLLGSRPFVVYTDHASLRTAIKSPHISHRMARWLSFFAEYNFQVKYKPGRLNVVVDALSHRPDYAVHKADANAIGVVRTSTPSSSLLDDVRSAYAKDADAKQLLNYFAAPSDKSRQKLAKHLRARVHRYRVHNGLLLYSTIDDIADRVVPPDDREPKLRITYEYHDALTSGHPGREKTYLLLIRDFYWNHQYKWVRNSKAMDFVQRRQAVIRFVQDTIAASVDRQKLNADNNGRGNTSEFKVGSLVLLATHNLTKHAVPDFTVLAKYGNAYTLDIPSSMRFHPTFLRWVAEPMLARRVAYSW</sequence>
<feature type="compositionally biased region" description="Polar residues" evidence="7">
    <location>
        <begin position="569"/>
        <end position="589"/>
    </location>
</feature>
<evidence type="ECO:0000256" key="7">
    <source>
        <dbReference type="SAM" id="MobiDB-lite"/>
    </source>
</evidence>
<dbReference type="InterPro" id="IPR043128">
    <property type="entry name" value="Rev_trsase/Diguanyl_cyclase"/>
</dbReference>
<dbReference type="Pfam" id="PF17921">
    <property type="entry name" value="Integrase_H2C2"/>
    <property type="match status" value="1"/>
</dbReference>
<dbReference type="PANTHER" id="PTHR37984">
    <property type="entry name" value="PROTEIN CBG26694"/>
    <property type="match status" value="1"/>
</dbReference>
<gene>
    <name evidence="10" type="ORF">Pfra01_000634600</name>
</gene>
<dbReference type="Proteomes" id="UP001165121">
    <property type="component" value="Unassembled WGS sequence"/>
</dbReference>
<feature type="region of interest" description="Disordered" evidence="7">
    <location>
        <begin position="420"/>
        <end position="459"/>
    </location>
</feature>
<dbReference type="AlphaFoldDB" id="A0A9W6UB35"/>
<feature type="region of interest" description="Disordered" evidence="7">
    <location>
        <begin position="557"/>
        <end position="589"/>
    </location>
</feature>
<keyword evidence="3" id="KW-0540">Nuclease</keyword>
<feature type="domain" description="Integrase zinc-binding" evidence="9">
    <location>
        <begin position="896"/>
        <end position="935"/>
    </location>
</feature>
<evidence type="ECO:0000256" key="4">
    <source>
        <dbReference type="ARBA" id="ARBA00022759"/>
    </source>
</evidence>
<feature type="domain" description="Reverse transcriptase RNase H-like" evidence="8">
    <location>
        <begin position="712"/>
        <end position="778"/>
    </location>
</feature>
<dbReference type="Pfam" id="PF17917">
    <property type="entry name" value="RT_RNaseH"/>
    <property type="match status" value="1"/>
</dbReference>
<accession>A0A9W6UB35</accession>
<dbReference type="SUPFAM" id="SSF56672">
    <property type="entry name" value="DNA/RNA polymerases"/>
    <property type="match status" value="1"/>
</dbReference>
<dbReference type="InterPro" id="IPR043502">
    <property type="entry name" value="DNA/RNA_pol_sf"/>
</dbReference>
<feature type="region of interest" description="Disordered" evidence="7">
    <location>
        <begin position="1"/>
        <end position="25"/>
    </location>
</feature>
<evidence type="ECO:0000259" key="8">
    <source>
        <dbReference type="Pfam" id="PF17917"/>
    </source>
</evidence>
<feature type="compositionally biased region" description="Basic and acidic residues" evidence="7">
    <location>
        <begin position="286"/>
        <end position="322"/>
    </location>
</feature>
<dbReference type="CDD" id="cd09274">
    <property type="entry name" value="RNase_HI_RT_Ty3"/>
    <property type="match status" value="1"/>
</dbReference>
<dbReference type="InterPro" id="IPR050951">
    <property type="entry name" value="Retrovirus_Pol_polyprotein"/>
</dbReference>
<keyword evidence="11" id="KW-1185">Reference proteome</keyword>
<keyword evidence="6" id="KW-0695">RNA-directed DNA polymerase</keyword>
<evidence type="ECO:0000256" key="1">
    <source>
        <dbReference type="ARBA" id="ARBA00022679"/>
    </source>
</evidence>
<dbReference type="PANTHER" id="PTHR37984:SF5">
    <property type="entry name" value="PROTEIN NYNRIN-LIKE"/>
    <property type="match status" value="1"/>
</dbReference>
<keyword evidence="1" id="KW-0808">Transferase</keyword>
<keyword evidence="4" id="KW-0255">Endonuclease</keyword>
<dbReference type="Gene3D" id="1.10.340.70">
    <property type="match status" value="1"/>
</dbReference>
<feature type="region of interest" description="Disordered" evidence="7">
    <location>
        <begin position="361"/>
        <end position="389"/>
    </location>
</feature>
<evidence type="ECO:0000259" key="9">
    <source>
        <dbReference type="Pfam" id="PF17921"/>
    </source>
</evidence>
<dbReference type="InterPro" id="IPR041588">
    <property type="entry name" value="Integrase_H2C2"/>
</dbReference>
<keyword evidence="2" id="KW-0548">Nucleotidyltransferase</keyword>
<dbReference type="GO" id="GO:0004519">
    <property type="term" value="F:endonuclease activity"/>
    <property type="evidence" value="ECO:0007669"/>
    <property type="project" value="UniProtKB-KW"/>
</dbReference>
<evidence type="ECO:0000256" key="2">
    <source>
        <dbReference type="ARBA" id="ARBA00022695"/>
    </source>
</evidence>